<comment type="similarity">
    <text evidence="1">Belongs to the ZraP family.</text>
</comment>
<gene>
    <name evidence="5" type="ORF">SAMN05444390_103121</name>
</gene>
<evidence type="ECO:0000313" key="5">
    <source>
        <dbReference type="EMBL" id="SEG67273.1"/>
    </source>
</evidence>
<protein>
    <recommendedName>
        <fullName evidence="2">Signaling pathway modulator ZraP</fullName>
    </recommendedName>
    <alternativeName>
        <fullName evidence="3">Zinc resistance-associated protein</fullName>
    </alternativeName>
</protein>
<dbReference type="OrthoDB" id="9964590at2"/>
<organism evidence="5 6">
    <name type="scientific">Marinobacterium lutimaris</name>
    <dbReference type="NCBI Taxonomy" id="568106"/>
    <lineage>
        <taxon>Bacteria</taxon>
        <taxon>Pseudomonadati</taxon>
        <taxon>Pseudomonadota</taxon>
        <taxon>Gammaproteobacteria</taxon>
        <taxon>Oceanospirillales</taxon>
        <taxon>Oceanospirillaceae</taxon>
        <taxon>Marinobacterium</taxon>
    </lineage>
</organism>
<reference evidence="5 6" key="1">
    <citation type="submission" date="2016-10" db="EMBL/GenBank/DDBJ databases">
        <authorList>
            <person name="de Groot N.N."/>
        </authorList>
    </citation>
    <scope>NUCLEOTIDE SEQUENCE [LARGE SCALE GENOMIC DNA]</scope>
    <source>
        <strain evidence="5 6">DSM 22012</strain>
    </source>
</reference>
<dbReference type="RefSeq" id="WP_104003978.1">
    <property type="nucleotide sequence ID" value="NZ_FNVQ01000003.1"/>
</dbReference>
<dbReference type="EMBL" id="FNVQ01000003">
    <property type="protein sequence ID" value="SEG67273.1"/>
    <property type="molecule type" value="Genomic_DNA"/>
</dbReference>
<dbReference type="AlphaFoldDB" id="A0A1H6C313"/>
<feature type="signal peptide" evidence="4">
    <location>
        <begin position="1"/>
        <end position="25"/>
    </location>
</feature>
<evidence type="ECO:0000313" key="6">
    <source>
        <dbReference type="Proteomes" id="UP000236745"/>
    </source>
</evidence>
<evidence type="ECO:0000256" key="2">
    <source>
        <dbReference type="ARBA" id="ARBA00044983"/>
    </source>
</evidence>
<proteinExistence type="inferred from homology"/>
<keyword evidence="6" id="KW-1185">Reference proteome</keyword>
<feature type="chain" id="PRO_5009294393" description="Signaling pathway modulator ZraP" evidence="4">
    <location>
        <begin position="26"/>
        <end position="216"/>
    </location>
</feature>
<dbReference type="Proteomes" id="UP000236745">
    <property type="component" value="Unassembled WGS sequence"/>
</dbReference>
<accession>A0A1H6C313</accession>
<dbReference type="Pfam" id="PF13801">
    <property type="entry name" value="Metal_resist"/>
    <property type="match status" value="1"/>
</dbReference>
<keyword evidence="4" id="KW-0732">Signal</keyword>
<evidence type="ECO:0000256" key="3">
    <source>
        <dbReference type="ARBA" id="ARBA00045001"/>
    </source>
</evidence>
<dbReference type="InterPro" id="IPR012899">
    <property type="entry name" value="LTXXQ"/>
</dbReference>
<dbReference type="GO" id="GO:0042597">
    <property type="term" value="C:periplasmic space"/>
    <property type="evidence" value="ECO:0007669"/>
    <property type="project" value="InterPro"/>
</dbReference>
<dbReference type="InterPro" id="IPR025961">
    <property type="entry name" value="Metal_resist"/>
</dbReference>
<name>A0A1H6C313_9GAMM</name>
<dbReference type="CDD" id="cd09916">
    <property type="entry name" value="CpxP_like"/>
    <property type="match status" value="1"/>
</dbReference>
<evidence type="ECO:0000256" key="4">
    <source>
        <dbReference type="SAM" id="SignalP"/>
    </source>
</evidence>
<evidence type="ECO:0000256" key="1">
    <source>
        <dbReference type="ARBA" id="ARBA00044945"/>
    </source>
</evidence>
<sequence length="216" mass="24086">MKAFTRSAGIASLVVGLALSLPVAADEYQHMQPHQGMHYGQGMMQGYGQGMMQGYGPMMGYGGMGMMHGGPMMAGPGMGYGMGMIHGGPMMGYGMGMGGMGMMPCPLMVGAQGMPGYGLQLDEAQQEKMSQIREKFWQQQQDQMQEMWEHHSEMQKLWLDGSADNDKILDAHRKMQQDQLKMLEERLNLQKEMDAVLTDEQRQQLKQMRRGMYPGS</sequence>
<dbReference type="Gene3D" id="1.20.120.1490">
    <property type="match status" value="1"/>
</dbReference>